<dbReference type="AlphaFoldDB" id="W8U3N8"/>
<dbReference type="PATRIC" id="fig|1286171.3.peg.238"/>
<keyword evidence="3" id="KW-1185">Reference proteome</keyword>
<dbReference type="PROSITE" id="PS51832">
    <property type="entry name" value="HD_GYP"/>
    <property type="match status" value="1"/>
</dbReference>
<accession>W8U3N8</accession>
<name>W8U3N8_PEPAC</name>
<dbReference type="InterPro" id="IPR003607">
    <property type="entry name" value="HD/PDEase_dom"/>
</dbReference>
<gene>
    <name evidence="2" type="ORF">EAL2_c02980</name>
</gene>
<evidence type="ECO:0000313" key="2">
    <source>
        <dbReference type="EMBL" id="AHM55601.1"/>
    </source>
</evidence>
<dbReference type="CDD" id="cd00077">
    <property type="entry name" value="HDc"/>
    <property type="match status" value="1"/>
</dbReference>
<dbReference type="RefSeq" id="WP_025434643.1">
    <property type="nucleotide sequence ID" value="NZ_CP007452.1"/>
</dbReference>
<dbReference type="EMBL" id="CP007452">
    <property type="protein sequence ID" value="AHM55601.1"/>
    <property type="molecule type" value="Genomic_DNA"/>
</dbReference>
<dbReference type="Gene3D" id="1.10.3210.10">
    <property type="entry name" value="Hypothetical protein af1432"/>
    <property type="match status" value="1"/>
</dbReference>
<evidence type="ECO:0000313" key="3">
    <source>
        <dbReference type="Proteomes" id="UP000019591"/>
    </source>
</evidence>
<dbReference type="HOGENOM" id="CLU_000445_92_1_9"/>
<organism evidence="2 3">
    <name type="scientific">Peptoclostridium acidaminophilum DSM 3953</name>
    <dbReference type="NCBI Taxonomy" id="1286171"/>
    <lineage>
        <taxon>Bacteria</taxon>
        <taxon>Bacillati</taxon>
        <taxon>Bacillota</taxon>
        <taxon>Clostridia</taxon>
        <taxon>Peptostreptococcales</taxon>
        <taxon>Peptoclostridiaceae</taxon>
        <taxon>Peptoclostridium</taxon>
    </lineage>
</organism>
<dbReference type="OrthoDB" id="9804747at2"/>
<dbReference type="GO" id="GO:0016787">
    <property type="term" value="F:hydrolase activity"/>
    <property type="evidence" value="ECO:0007669"/>
    <property type="project" value="UniProtKB-KW"/>
</dbReference>
<dbReference type="Pfam" id="PF13487">
    <property type="entry name" value="HD_5"/>
    <property type="match status" value="1"/>
</dbReference>
<dbReference type="KEGG" id="eac:EAL2_c02980"/>
<evidence type="ECO:0000259" key="1">
    <source>
        <dbReference type="PROSITE" id="PS51832"/>
    </source>
</evidence>
<keyword evidence="2" id="KW-0378">Hydrolase</keyword>
<dbReference type="PANTHER" id="PTHR43155:SF2">
    <property type="entry name" value="CYCLIC DI-GMP PHOSPHODIESTERASE PA4108"/>
    <property type="match status" value="1"/>
</dbReference>
<sequence>MRFVPLNSAREGSILGKSLIDENGNLLLKEGSVLTDRRIENLLEKGYSSVYIDDDYSDDEIEDIIKPEIRNKIAQKIKETFEFFSKDRQVSHKNSRIMYESMEELNNFAKNLVDELFSKSDIMISMVDIKNMDTYTYAHSVNVAVISLVIGIAAGLGRRELEDLTIGAMLHDVGKIFIPKSILNKPGALTDEEFRQIQEHTIEGYEYLKNCPIKSTSKIIALQHHLNVDGSGYPNYENTGLLHKFSRIVAIADVYDALTSDRSYRRAYSPSEAVEYIMSMASTKFDMDYVKLFVKKIVTYPVGSIVRLSDGKTGVVKSLNEGFPMRPVVELVEDRKLTQERIDLMEIKNIVIQQMVYDF</sequence>
<dbReference type="SUPFAM" id="SSF109604">
    <property type="entry name" value="HD-domain/PDEase-like"/>
    <property type="match status" value="1"/>
</dbReference>
<dbReference type="InterPro" id="IPR037522">
    <property type="entry name" value="HD_GYP_dom"/>
</dbReference>
<proteinExistence type="predicted"/>
<dbReference type="STRING" id="1286171.EAL2_c02980"/>
<protein>
    <submittedName>
        <fullName evidence="2">Metal dependent phosphohydrolase</fullName>
    </submittedName>
</protein>
<feature type="domain" description="HD-GYP" evidence="1">
    <location>
        <begin position="114"/>
        <end position="309"/>
    </location>
</feature>
<dbReference type="eggNOG" id="COG2206">
    <property type="taxonomic scope" value="Bacteria"/>
</dbReference>
<dbReference type="PANTHER" id="PTHR43155">
    <property type="entry name" value="CYCLIC DI-GMP PHOSPHODIESTERASE PA4108-RELATED"/>
    <property type="match status" value="1"/>
</dbReference>
<dbReference type="SMART" id="SM00471">
    <property type="entry name" value="HDc"/>
    <property type="match status" value="1"/>
</dbReference>
<reference evidence="2 3" key="1">
    <citation type="journal article" date="2014" name="Genome Announc.">
        <title>Complete Genome Sequence of Amino Acid-Utilizing Eubacterium acidaminophilum al-2 (DSM 3953).</title>
        <authorList>
            <person name="Poehlein A."/>
            <person name="Andreesen J.R."/>
            <person name="Daniel R."/>
        </authorList>
    </citation>
    <scope>NUCLEOTIDE SEQUENCE [LARGE SCALE GENOMIC DNA]</scope>
    <source>
        <strain evidence="2 3">DSM 3953</strain>
    </source>
</reference>
<dbReference type="Proteomes" id="UP000019591">
    <property type="component" value="Chromosome"/>
</dbReference>